<evidence type="ECO:0000313" key="1">
    <source>
        <dbReference type="EMBL" id="EKC31341.1"/>
    </source>
</evidence>
<organism evidence="1">
    <name type="scientific">Magallana gigas</name>
    <name type="common">Pacific oyster</name>
    <name type="synonym">Crassostrea gigas</name>
    <dbReference type="NCBI Taxonomy" id="29159"/>
    <lineage>
        <taxon>Eukaryota</taxon>
        <taxon>Metazoa</taxon>
        <taxon>Spiralia</taxon>
        <taxon>Lophotrochozoa</taxon>
        <taxon>Mollusca</taxon>
        <taxon>Bivalvia</taxon>
        <taxon>Autobranchia</taxon>
        <taxon>Pteriomorphia</taxon>
        <taxon>Ostreida</taxon>
        <taxon>Ostreoidea</taxon>
        <taxon>Ostreidae</taxon>
        <taxon>Magallana</taxon>
    </lineage>
</organism>
<name>K1RB77_MAGGI</name>
<sequence length="92" mass="10569">MSRALDINLRLVSFNQTLGCLRKTPLVGVLRRQPSVWLNETNPRKFKKKITTTDYENWLKNTNVAADKKTIKGSSVFSGRPFYYSIVSFSIL</sequence>
<dbReference type="AlphaFoldDB" id="K1RB77"/>
<gene>
    <name evidence="1" type="ORF">CGI_10014030</name>
</gene>
<dbReference type="HOGENOM" id="CLU_2415454_0_0_1"/>
<proteinExistence type="predicted"/>
<accession>K1RB77</accession>
<dbReference type="EMBL" id="JH816862">
    <property type="protein sequence ID" value="EKC31341.1"/>
    <property type="molecule type" value="Genomic_DNA"/>
</dbReference>
<reference evidence="1" key="1">
    <citation type="journal article" date="2012" name="Nature">
        <title>The oyster genome reveals stress adaptation and complexity of shell formation.</title>
        <authorList>
            <person name="Zhang G."/>
            <person name="Fang X."/>
            <person name="Guo X."/>
            <person name="Li L."/>
            <person name="Luo R."/>
            <person name="Xu F."/>
            <person name="Yang P."/>
            <person name="Zhang L."/>
            <person name="Wang X."/>
            <person name="Qi H."/>
            <person name="Xiong Z."/>
            <person name="Que H."/>
            <person name="Xie Y."/>
            <person name="Holland P.W."/>
            <person name="Paps J."/>
            <person name="Zhu Y."/>
            <person name="Wu F."/>
            <person name="Chen Y."/>
            <person name="Wang J."/>
            <person name="Peng C."/>
            <person name="Meng J."/>
            <person name="Yang L."/>
            <person name="Liu J."/>
            <person name="Wen B."/>
            <person name="Zhang N."/>
            <person name="Huang Z."/>
            <person name="Zhu Q."/>
            <person name="Feng Y."/>
            <person name="Mount A."/>
            <person name="Hedgecock D."/>
            <person name="Xu Z."/>
            <person name="Liu Y."/>
            <person name="Domazet-Loso T."/>
            <person name="Du Y."/>
            <person name="Sun X."/>
            <person name="Zhang S."/>
            <person name="Liu B."/>
            <person name="Cheng P."/>
            <person name="Jiang X."/>
            <person name="Li J."/>
            <person name="Fan D."/>
            <person name="Wang W."/>
            <person name="Fu W."/>
            <person name="Wang T."/>
            <person name="Wang B."/>
            <person name="Zhang J."/>
            <person name="Peng Z."/>
            <person name="Li Y."/>
            <person name="Li N."/>
            <person name="Wang J."/>
            <person name="Chen M."/>
            <person name="He Y."/>
            <person name="Tan F."/>
            <person name="Song X."/>
            <person name="Zheng Q."/>
            <person name="Huang R."/>
            <person name="Yang H."/>
            <person name="Du X."/>
            <person name="Chen L."/>
            <person name="Yang M."/>
            <person name="Gaffney P.M."/>
            <person name="Wang S."/>
            <person name="Luo L."/>
            <person name="She Z."/>
            <person name="Ming Y."/>
            <person name="Huang W."/>
            <person name="Zhang S."/>
            <person name="Huang B."/>
            <person name="Zhang Y."/>
            <person name="Qu T."/>
            <person name="Ni P."/>
            <person name="Miao G."/>
            <person name="Wang J."/>
            <person name="Wang Q."/>
            <person name="Steinberg C.E."/>
            <person name="Wang H."/>
            <person name="Li N."/>
            <person name="Qian L."/>
            <person name="Zhang G."/>
            <person name="Li Y."/>
            <person name="Yang H."/>
            <person name="Liu X."/>
            <person name="Wang J."/>
            <person name="Yin Y."/>
            <person name="Wang J."/>
        </authorList>
    </citation>
    <scope>NUCLEOTIDE SEQUENCE [LARGE SCALE GENOMIC DNA]</scope>
    <source>
        <strain evidence="1">05x7-T-G4-1.051#20</strain>
    </source>
</reference>
<dbReference type="InParanoid" id="K1RB77"/>
<protein>
    <submittedName>
        <fullName evidence="1">Uncharacterized protein</fullName>
    </submittedName>
</protein>